<proteinExistence type="predicted"/>
<dbReference type="Proteomes" id="UP001432062">
    <property type="component" value="Chromosome"/>
</dbReference>
<protein>
    <submittedName>
        <fullName evidence="1">DUF3761 domain-containing protein</fullName>
    </submittedName>
</protein>
<accession>A0ABZ1ZAX8</accession>
<organism evidence="1 2">
    <name type="scientific">Nocardia vinacea</name>
    <dbReference type="NCBI Taxonomy" id="96468"/>
    <lineage>
        <taxon>Bacteria</taxon>
        <taxon>Bacillati</taxon>
        <taxon>Actinomycetota</taxon>
        <taxon>Actinomycetes</taxon>
        <taxon>Mycobacteriales</taxon>
        <taxon>Nocardiaceae</taxon>
        <taxon>Nocardia</taxon>
    </lineage>
</organism>
<sequence length="80" mass="8257">MGSAPPTTYQPPVAAAPLAQSQQTCGNDSYLNSDNQCVHRPQSAPAAPPGATARCTDGTYSYSQHRSGTCSHHGGVAAWL</sequence>
<reference evidence="1" key="1">
    <citation type="submission" date="2022-10" db="EMBL/GenBank/DDBJ databases">
        <title>The complete genomes of actinobacterial strains from the NBC collection.</title>
        <authorList>
            <person name="Joergensen T.S."/>
            <person name="Alvarez Arevalo M."/>
            <person name="Sterndorff E.B."/>
            <person name="Faurdal D."/>
            <person name="Vuksanovic O."/>
            <person name="Mourched A.-S."/>
            <person name="Charusanti P."/>
            <person name="Shaw S."/>
            <person name="Blin K."/>
            <person name="Weber T."/>
        </authorList>
    </citation>
    <scope>NUCLEOTIDE SEQUENCE</scope>
    <source>
        <strain evidence="1">NBC_01482</strain>
    </source>
</reference>
<dbReference type="InterPro" id="IPR022236">
    <property type="entry name" value="DUF3761"/>
</dbReference>
<keyword evidence="2" id="KW-1185">Reference proteome</keyword>
<dbReference type="RefSeq" id="WP_327101966.1">
    <property type="nucleotide sequence ID" value="NZ_CP109149.1"/>
</dbReference>
<dbReference type="EMBL" id="CP109441">
    <property type="protein sequence ID" value="WUV51216.1"/>
    <property type="molecule type" value="Genomic_DNA"/>
</dbReference>
<gene>
    <name evidence="1" type="ORF">OG563_24155</name>
</gene>
<dbReference type="Pfam" id="PF12587">
    <property type="entry name" value="DUF3761"/>
    <property type="match status" value="1"/>
</dbReference>
<evidence type="ECO:0000313" key="1">
    <source>
        <dbReference type="EMBL" id="WUV51216.1"/>
    </source>
</evidence>
<name>A0ABZ1ZAX8_9NOCA</name>
<evidence type="ECO:0000313" key="2">
    <source>
        <dbReference type="Proteomes" id="UP001432062"/>
    </source>
</evidence>